<protein>
    <submittedName>
        <fullName evidence="1">Uncharacterized protein</fullName>
    </submittedName>
</protein>
<evidence type="ECO:0000313" key="2">
    <source>
        <dbReference type="Proteomes" id="UP000288096"/>
    </source>
</evidence>
<reference evidence="2" key="2">
    <citation type="submission" date="2019-01" db="EMBL/GenBank/DDBJ databases">
        <title>Genome sequence of Desulfonema ishimotonii strain Tokyo 01.</title>
        <authorList>
            <person name="Fukui M."/>
        </authorList>
    </citation>
    <scope>NUCLEOTIDE SEQUENCE [LARGE SCALE GENOMIC DNA]</scope>
    <source>
        <strain evidence="2">Tokyo 01</strain>
    </source>
</reference>
<name>A0A401FYJ2_9BACT</name>
<gene>
    <name evidence="1" type="ORF">DENIS_3002</name>
</gene>
<evidence type="ECO:0000313" key="1">
    <source>
        <dbReference type="EMBL" id="GBC62039.1"/>
    </source>
</evidence>
<comment type="caution">
    <text evidence="1">The sequence shown here is derived from an EMBL/GenBank/DDBJ whole genome shotgun (WGS) entry which is preliminary data.</text>
</comment>
<dbReference type="AlphaFoldDB" id="A0A401FYJ2"/>
<keyword evidence="2" id="KW-1185">Reference proteome</keyword>
<proteinExistence type="predicted"/>
<dbReference type="OrthoDB" id="5419800at2"/>
<organism evidence="1 2">
    <name type="scientific">Desulfonema ishimotonii</name>
    <dbReference type="NCBI Taxonomy" id="45657"/>
    <lineage>
        <taxon>Bacteria</taxon>
        <taxon>Pseudomonadati</taxon>
        <taxon>Thermodesulfobacteriota</taxon>
        <taxon>Desulfobacteria</taxon>
        <taxon>Desulfobacterales</taxon>
        <taxon>Desulfococcaceae</taxon>
        <taxon>Desulfonema</taxon>
    </lineage>
</organism>
<sequence length="202" mass="23073">MKKKPTDETIIGITLPGTSAADLMGRQSVRATFRLTEHAISAISIVAAHLGIKQKSLFDHLIEDIRSLEMIAREIESRSEPDPPFRVQKTYVISRKTLSYLEKACEQYDAPRDALVEYSVRRLLPLIVREREKHNRRKEILRDLKAYVRMGEALLEKSRDLLGEDDPVSDRIGKTVASAQNSSDVIETYIEKGKSIEEFEIY</sequence>
<dbReference type="Proteomes" id="UP000288096">
    <property type="component" value="Unassembled WGS sequence"/>
</dbReference>
<dbReference type="EMBL" id="BEXT01000001">
    <property type="protein sequence ID" value="GBC62039.1"/>
    <property type="molecule type" value="Genomic_DNA"/>
</dbReference>
<accession>A0A401FYJ2</accession>
<dbReference type="RefSeq" id="WP_124329253.1">
    <property type="nucleotide sequence ID" value="NZ_BEXT01000001.1"/>
</dbReference>
<reference evidence="2" key="1">
    <citation type="submission" date="2017-11" db="EMBL/GenBank/DDBJ databases">
        <authorList>
            <person name="Watanabe M."/>
            <person name="Kojima H."/>
        </authorList>
    </citation>
    <scope>NUCLEOTIDE SEQUENCE [LARGE SCALE GENOMIC DNA]</scope>
    <source>
        <strain evidence="2">Tokyo 01</strain>
    </source>
</reference>